<dbReference type="CDD" id="cd17546">
    <property type="entry name" value="REC_hyHK_CKI1_RcsC-like"/>
    <property type="match status" value="1"/>
</dbReference>
<reference evidence="20" key="1">
    <citation type="journal article" date="2019" name="Int. J. Syst. Evol. Microbiol.">
        <title>The Global Catalogue of Microorganisms (GCM) 10K type strain sequencing project: providing services to taxonomists for standard genome sequencing and annotation.</title>
        <authorList>
            <consortium name="The Broad Institute Genomics Platform"/>
            <consortium name="The Broad Institute Genome Sequencing Center for Infectious Disease"/>
            <person name="Wu L."/>
            <person name="Ma J."/>
        </authorList>
    </citation>
    <scope>NUCLEOTIDE SEQUENCE [LARGE SCALE GENOMIC DNA]</scope>
    <source>
        <strain evidence="20">JCM 31920</strain>
    </source>
</reference>
<evidence type="ECO:0000313" key="20">
    <source>
        <dbReference type="Proteomes" id="UP001501508"/>
    </source>
</evidence>
<dbReference type="InterPro" id="IPR003594">
    <property type="entry name" value="HATPase_dom"/>
</dbReference>
<evidence type="ECO:0000256" key="12">
    <source>
        <dbReference type="ARBA" id="ARBA00023136"/>
    </source>
</evidence>
<evidence type="ECO:0000256" key="2">
    <source>
        <dbReference type="ARBA" id="ARBA00004429"/>
    </source>
</evidence>
<feature type="modified residue" description="4-aspartylphosphate" evidence="14">
    <location>
        <position position="666"/>
    </location>
</feature>
<evidence type="ECO:0000259" key="16">
    <source>
        <dbReference type="PROSITE" id="PS50109"/>
    </source>
</evidence>
<comment type="catalytic activity">
    <reaction evidence="1">
        <text>ATP + protein L-histidine = ADP + protein N-phospho-L-histidine.</text>
        <dbReference type="EC" id="2.7.13.3"/>
    </reaction>
</comment>
<dbReference type="PRINTS" id="PR00344">
    <property type="entry name" value="BCTRLSENSOR"/>
</dbReference>
<dbReference type="SUPFAM" id="SSF52172">
    <property type="entry name" value="CheY-like"/>
    <property type="match status" value="1"/>
</dbReference>
<evidence type="ECO:0000256" key="5">
    <source>
        <dbReference type="ARBA" id="ARBA00022519"/>
    </source>
</evidence>
<dbReference type="InterPro" id="IPR036890">
    <property type="entry name" value="HATPase_C_sf"/>
</dbReference>
<dbReference type="InterPro" id="IPR011006">
    <property type="entry name" value="CheY-like_superfamily"/>
</dbReference>
<dbReference type="Proteomes" id="UP001501508">
    <property type="component" value="Unassembled WGS sequence"/>
</dbReference>
<dbReference type="InterPro" id="IPR008207">
    <property type="entry name" value="Sig_transdc_His_kin_Hpt_dom"/>
</dbReference>
<evidence type="ECO:0000259" key="18">
    <source>
        <dbReference type="PROSITE" id="PS50894"/>
    </source>
</evidence>
<keyword evidence="12 15" id="KW-0472">Membrane</keyword>
<gene>
    <name evidence="19" type="ORF">GCM10023091_40590</name>
</gene>
<dbReference type="Gene3D" id="1.20.120.160">
    <property type="entry name" value="HPT domain"/>
    <property type="match status" value="1"/>
</dbReference>
<dbReference type="InterPro" id="IPR005467">
    <property type="entry name" value="His_kinase_dom"/>
</dbReference>
<evidence type="ECO:0000256" key="6">
    <source>
        <dbReference type="ARBA" id="ARBA00022553"/>
    </source>
</evidence>
<dbReference type="CDD" id="cd00082">
    <property type="entry name" value="HisKA"/>
    <property type="match status" value="1"/>
</dbReference>
<evidence type="ECO:0000256" key="10">
    <source>
        <dbReference type="ARBA" id="ARBA00022840"/>
    </source>
</evidence>
<keyword evidence="8 15" id="KW-0812">Transmembrane</keyword>
<dbReference type="EMBL" id="BAABEY010000036">
    <property type="protein sequence ID" value="GAA4446785.1"/>
    <property type="molecule type" value="Genomic_DNA"/>
</dbReference>
<dbReference type="PROSITE" id="PS50109">
    <property type="entry name" value="HIS_KIN"/>
    <property type="match status" value="1"/>
</dbReference>
<evidence type="ECO:0000256" key="4">
    <source>
        <dbReference type="ARBA" id="ARBA00022475"/>
    </source>
</evidence>
<dbReference type="Pfam" id="PF00512">
    <property type="entry name" value="HisKA"/>
    <property type="match status" value="1"/>
</dbReference>
<evidence type="ECO:0000256" key="1">
    <source>
        <dbReference type="ARBA" id="ARBA00000085"/>
    </source>
</evidence>
<keyword evidence="10" id="KW-0067">ATP-binding</keyword>
<dbReference type="SMART" id="SM00387">
    <property type="entry name" value="HATPase_c"/>
    <property type="match status" value="1"/>
</dbReference>
<dbReference type="InterPro" id="IPR001789">
    <property type="entry name" value="Sig_transdc_resp-reg_receiver"/>
</dbReference>
<dbReference type="PANTHER" id="PTHR43047:SF72">
    <property type="entry name" value="OSMOSENSING HISTIDINE PROTEIN KINASE SLN1"/>
    <property type="match status" value="1"/>
</dbReference>
<dbReference type="RefSeq" id="WP_345032619.1">
    <property type="nucleotide sequence ID" value="NZ_BAABEY010000036.1"/>
</dbReference>
<feature type="modified residue" description="Phosphohistidine" evidence="13">
    <location>
        <position position="806"/>
    </location>
</feature>
<keyword evidence="4" id="KW-1003">Cell membrane</keyword>
<comment type="subcellular location">
    <subcellularLocation>
        <location evidence="2">Cell inner membrane</location>
        <topology evidence="2">Multi-pass membrane protein</topology>
    </subcellularLocation>
</comment>
<comment type="caution">
    <text evidence="19">The sequence shown here is derived from an EMBL/GenBank/DDBJ whole genome shotgun (WGS) entry which is preliminary data.</text>
</comment>
<dbReference type="SMART" id="SM00448">
    <property type="entry name" value="REC"/>
    <property type="match status" value="1"/>
</dbReference>
<dbReference type="SUPFAM" id="SSF47384">
    <property type="entry name" value="Homodimeric domain of signal transducing histidine kinase"/>
    <property type="match status" value="1"/>
</dbReference>
<keyword evidence="11 15" id="KW-1133">Transmembrane helix</keyword>
<dbReference type="SUPFAM" id="SSF47226">
    <property type="entry name" value="Histidine-containing phosphotransfer domain, HPT domain"/>
    <property type="match status" value="1"/>
</dbReference>
<evidence type="ECO:0000256" key="15">
    <source>
        <dbReference type="SAM" id="Phobius"/>
    </source>
</evidence>
<evidence type="ECO:0000256" key="9">
    <source>
        <dbReference type="ARBA" id="ARBA00022777"/>
    </source>
</evidence>
<name>A0ABP8MBQ0_9BACT</name>
<feature type="domain" description="Histidine kinase" evidence="16">
    <location>
        <begin position="375"/>
        <end position="593"/>
    </location>
</feature>
<keyword evidence="7" id="KW-0808">Transferase</keyword>
<dbReference type="PROSITE" id="PS50110">
    <property type="entry name" value="RESPONSE_REGULATORY"/>
    <property type="match status" value="1"/>
</dbReference>
<dbReference type="InterPro" id="IPR003661">
    <property type="entry name" value="HisK_dim/P_dom"/>
</dbReference>
<dbReference type="Gene3D" id="1.10.287.130">
    <property type="match status" value="1"/>
</dbReference>
<dbReference type="InterPro" id="IPR004358">
    <property type="entry name" value="Sig_transdc_His_kin-like_C"/>
</dbReference>
<dbReference type="Gene3D" id="3.30.565.10">
    <property type="entry name" value="Histidine kinase-like ATPase, C-terminal domain"/>
    <property type="match status" value="1"/>
</dbReference>
<proteinExistence type="predicted"/>
<feature type="domain" description="HPt" evidence="18">
    <location>
        <begin position="766"/>
        <end position="861"/>
    </location>
</feature>
<keyword evidence="10" id="KW-0547">Nucleotide-binding</keyword>
<organism evidence="19 20">
    <name type="scientific">Ravibacter arvi</name>
    <dbReference type="NCBI Taxonomy" id="2051041"/>
    <lineage>
        <taxon>Bacteria</taxon>
        <taxon>Pseudomonadati</taxon>
        <taxon>Bacteroidota</taxon>
        <taxon>Cytophagia</taxon>
        <taxon>Cytophagales</taxon>
        <taxon>Spirosomataceae</taxon>
        <taxon>Ravibacter</taxon>
    </lineage>
</organism>
<evidence type="ECO:0000259" key="17">
    <source>
        <dbReference type="PROSITE" id="PS50110"/>
    </source>
</evidence>
<keyword evidence="9" id="KW-0418">Kinase</keyword>
<dbReference type="SUPFAM" id="SSF55874">
    <property type="entry name" value="ATPase domain of HSP90 chaperone/DNA topoisomerase II/histidine kinase"/>
    <property type="match status" value="1"/>
</dbReference>
<evidence type="ECO:0000256" key="8">
    <source>
        <dbReference type="ARBA" id="ARBA00022692"/>
    </source>
</evidence>
<evidence type="ECO:0000256" key="14">
    <source>
        <dbReference type="PROSITE-ProRule" id="PRU00169"/>
    </source>
</evidence>
<feature type="domain" description="Response regulatory" evidence="17">
    <location>
        <begin position="617"/>
        <end position="732"/>
    </location>
</feature>
<keyword evidence="5" id="KW-0997">Cell inner membrane</keyword>
<accession>A0ABP8MBQ0</accession>
<protein>
    <recommendedName>
        <fullName evidence="3">histidine kinase</fullName>
        <ecNumber evidence="3">2.7.13.3</ecNumber>
    </recommendedName>
</protein>
<evidence type="ECO:0000256" key="7">
    <source>
        <dbReference type="ARBA" id="ARBA00022679"/>
    </source>
</evidence>
<dbReference type="InterPro" id="IPR036097">
    <property type="entry name" value="HisK_dim/P_sf"/>
</dbReference>
<evidence type="ECO:0000256" key="13">
    <source>
        <dbReference type="PROSITE-ProRule" id="PRU00110"/>
    </source>
</evidence>
<keyword evidence="20" id="KW-1185">Reference proteome</keyword>
<dbReference type="EC" id="2.7.13.3" evidence="3"/>
<dbReference type="InterPro" id="IPR036641">
    <property type="entry name" value="HPT_dom_sf"/>
</dbReference>
<evidence type="ECO:0000256" key="11">
    <source>
        <dbReference type="ARBA" id="ARBA00022989"/>
    </source>
</evidence>
<dbReference type="Pfam" id="PF02518">
    <property type="entry name" value="HATPase_c"/>
    <property type="match status" value="1"/>
</dbReference>
<evidence type="ECO:0000313" key="19">
    <source>
        <dbReference type="EMBL" id="GAA4446785.1"/>
    </source>
</evidence>
<dbReference type="SMART" id="SM00388">
    <property type="entry name" value="HisKA"/>
    <property type="match status" value="1"/>
</dbReference>
<keyword evidence="6 14" id="KW-0597">Phosphoprotein</keyword>
<evidence type="ECO:0000256" key="3">
    <source>
        <dbReference type="ARBA" id="ARBA00012438"/>
    </source>
</evidence>
<dbReference type="PANTHER" id="PTHR43047">
    <property type="entry name" value="TWO-COMPONENT HISTIDINE PROTEIN KINASE"/>
    <property type="match status" value="1"/>
</dbReference>
<dbReference type="Pfam" id="PF00072">
    <property type="entry name" value="Response_reg"/>
    <property type="match status" value="1"/>
</dbReference>
<dbReference type="Gene3D" id="3.40.50.2300">
    <property type="match status" value="1"/>
</dbReference>
<feature type="transmembrane region" description="Helical" evidence="15">
    <location>
        <begin position="323"/>
        <end position="343"/>
    </location>
</feature>
<feature type="transmembrane region" description="Helical" evidence="15">
    <location>
        <begin position="20"/>
        <end position="37"/>
    </location>
</feature>
<dbReference type="PROSITE" id="PS50894">
    <property type="entry name" value="HPT"/>
    <property type="match status" value="1"/>
</dbReference>
<sequence length="861" mass="96303">MITSEAHDQSFLKSVKGKVIFGFLVGIIALGASYVISKGAFEKVEGMVSQLSTPDEKLRIVNSVFQDILLLNELQTERPAGRKAGNRQVVRAEYDAHSDRLKARLDTLEVRLADSPGQLVRIDSIRYLLERRADVFEAYMRERRGLATNADLKRKVNSIAEIIATSNEAKGDSTVITTEKRTTTTTITKNEPPVPAEEDEKRGFWNKIFKGKKPKEEEQAAAVAKEPVVIQKEEVKVLIDTLTIAKNDSAIQIVGNEVKSIAHNQMVRASRFLERERQLQAGETLLVGKLMEIMREVEADVLNSMYQDNEQIKLTLHRSIKNIGIILLGVLSLTALLGFWIFADITRSGEYRKELILAKEEADYHSAAKQRFLANMSHEIRTPLQSIIGFSELVRNQPTPSRAQLEMIHKSSEHLLYLVNEILDYSRIISDSFEFVEESFELQPLLEEVVETLRPQAEVKGLMLVLENRFPPKTFLSGDTFRLKQILHNLLGNAIKFTAKGEVSLTAGPVETDGKKELRLEIRDTGIGMGPDQIRRIFNQFEQGHAGINREYGGSGLGLSIVKVLVNGQGGRITVNSKPGSYSSFEVTLPLKEGSPVEEAVFVYEDEISDEVVFDGKVWVIDDDKYILQWVRSVLELNGIPAKVFGSPLDADQAQWDPEVSVVFIDMRMPHMSGPELCVHLKKKAGSSVRFVACTAMALPGERARILEMGFDEVLMKPFKEADLLRALKKLPSLSAHADRAVPENYDATTSPLLDISKLESMTMGDEQLLKDSLEQFIEDTVADLSEIEKQVVSGAERAQLRELFHRLAGRTGQVGAAELGVKMREIEIKLAGDSFPQNDIETAIKLGYRLVDEIQEKYVS</sequence>
<dbReference type="CDD" id="cd16922">
    <property type="entry name" value="HATPase_EvgS-ArcB-TorS-like"/>
    <property type="match status" value="1"/>
</dbReference>